<organism evidence="5 6">
    <name type="scientific">Adineta ricciae</name>
    <name type="common">Rotifer</name>
    <dbReference type="NCBI Taxonomy" id="249248"/>
    <lineage>
        <taxon>Eukaryota</taxon>
        <taxon>Metazoa</taxon>
        <taxon>Spiralia</taxon>
        <taxon>Gnathifera</taxon>
        <taxon>Rotifera</taxon>
        <taxon>Eurotatoria</taxon>
        <taxon>Bdelloidea</taxon>
        <taxon>Adinetida</taxon>
        <taxon>Adinetidae</taxon>
        <taxon>Adineta</taxon>
    </lineage>
</organism>
<dbReference type="GO" id="GO:0030246">
    <property type="term" value="F:carbohydrate binding"/>
    <property type="evidence" value="ECO:0007669"/>
    <property type="project" value="UniProtKB-UniRule"/>
</dbReference>
<keyword evidence="3" id="KW-1133">Transmembrane helix</keyword>
<keyword evidence="6" id="KW-1185">Reference proteome</keyword>
<keyword evidence="3" id="KW-0812">Transmembrane</keyword>
<gene>
    <name evidence="5" type="ORF">XAT740_LOCUS27636</name>
</gene>
<evidence type="ECO:0000259" key="4">
    <source>
        <dbReference type="PROSITE" id="PS51304"/>
    </source>
</evidence>
<dbReference type="Gene3D" id="2.60.120.200">
    <property type="match status" value="1"/>
</dbReference>
<dbReference type="InterPro" id="IPR001079">
    <property type="entry name" value="Galectin_CRD"/>
</dbReference>
<evidence type="ECO:0000313" key="6">
    <source>
        <dbReference type="Proteomes" id="UP000663828"/>
    </source>
</evidence>
<dbReference type="Pfam" id="PF00337">
    <property type="entry name" value="Gal-bind_lectin"/>
    <property type="match status" value="1"/>
</dbReference>
<evidence type="ECO:0000256" key="3">
    <source>
        <dbReference type="SAM" id="Phobius"/>
    </source>
</evidence>
<accession>A0A815BTZ7</accession>
<keyword evidence="3" id="KW-0472">Membrane</keyword>
<dbReference type="SUPFAM" id="SSF49899">
    <property type="entry name" value="Concanavalin A-like lectins/glucanases"/>
    <property type="match status" value="1"/>
</dbReference>
<comment type="caution">
    <text evidence="5">The sequence shown here is derived from an EMBL/GenBank/DDBJ whole genome shotgun (WGS) entry which is preliminary data.</text>
</comment>
<dbReference type="EMBL" id="CAJNOR010002319">
    <property type="protein sequence ID" value="CAF1277572.1"/>
    <property type="molecule type" value="Genomic_DNA"/>
</dbReference>
<evidence type="ECO:0000256" key="2">
    <source>
        <dbReference type="RuleBase" id="RU102079"/>
    </source>
</evidence>
<protein>
    <recommendedName>
        <fullName evidence="2">Galectin</fullName>
    </recommendedName>
</protein>
<evidence type="ECO:0000256" key="1">
    <source>
        <dbReference type="ARBA" id="ARBA00022734"/>
    </source>
</evidence>
<reference evidence="5" key="1">
    <citation type="submission" date="2021-02" db="EMBL/GenBank/DDBJ databases">
        <authorList>
            <person name="Nowell W R."/>
        </authorList>
    </citation>
    <scope>NUCLEOTIDE SEQUENCE</scope>
</reference>
<feature type="transmembrane region" description="Helical" evidence="3">
    <location>
        <begin position="184"/>
        <end position="206"/>
    </location>
</feature>
<sequence>MCHFVLIPLLYSNRPIIRLSLILFCDCYRRLFQFVNDVHGVAYITNYTEKISSKLKANDEVIIAGVFINPVMYVDILEDNENIPFHLKIINNMITYNNKRRNIWLNEVQVVSKILVNSSFLITIFLTAHDVFNVTFNGQALFHINKRASISNTSQLLIYGNITLKLSKVIHAHEEKDNSMKITIIIGIVITSTLILITGLGVFLILRRHSSNSKAKDRSTNDEDSVIESLGSFRSEKQDQAHVTYLASNAFLS</sequence>
<keyword evidence="1 2" id="KW-0430">Lectin</keyword>
<name>A0A815BTZ7_ADIRI</name>
<dbReference type="AlphaFoldDB" id="A0A815BTZ7"/>
<dbReference type="Proteomes" id="UP000663828">
    <property type="component" value="Unassembled WGS sequence"/>
</dbReference>
<dbReference type="InterPro" id="IPR013320">
    <property type="entry name" value="ConA-like_dom_sf"/>
</dbReference>
<proteinExistence type="predicted"/>
<evidence type="ECO:0000313" key="5">
    <source>
        <dbReference type="EMBL" id="CAF1277572.1"/>
    </source>
</evidence>
<dbReference type="PROSITE" id="PS51304">
    <property type="entry name" value="GALECTIN"/>
    <property type="match status" value="1"/>
</dbReference>
<feature type="domain" description="Galectin" evidence="4">
    <location>
        <begin position="47"/>
        <end position="172"/>
    </location>
</feature>